<dbReference type="RefSeq" id="XP_013329147.1">
    <property type="nucleotide sequence ID" value="XM_013473693.1"/>
</dbReference>
<organism evidence="2 3">
    <name type="scientific">Rasamsonia emersonii (strain ATCC 16479 / CBS 393.64 / IMI 116815)</name>
    <dbReference type="NCBI Taxonomy" id="1408163"/>
    <lineage>
        <taxon>Eukaryota</taxon>
        <taxon>Fungi</taxon>
        <taxon>Dikarya</taxon>
        <taxon>Ascomycota</taxon>
        <taxon>Pezizomycotina</taxon>
        <taxon>Eurotiomycetes</taxon>
        <taxon>Eurotiomycetidae</taxon>
        <taxon>Eurotiales</taxon>
        <taxon>Trichocomaceae</taxon>
        <taxon>Rasamsonia</taxon>
    </lineage>
</organism>
<gene>
    <name evidence="2" type="ORF">T310_3448</name>
</gene>
<proteinExistence type="predicted"/>
<keyword evidence="3" id="KW-1185">Reference proteome</keyword>
<evidence type="ECO:0000256" key="1">
    <source>
        <dbReference type="SAM" id="MobiDB-lite"/>
    </source>
</evidence>
<sequence length="665" mass="75609">MNPRLPIQGSWQNNSPLSVWHQGDDDVDDEEDEEEDEEEWEDDDDEYDEDYDEEWAFQIRPSQPHDRWILQMSPFPSSQSTEPFAPSWPQYGDVSVEFALDQESLQLMHGTSQQDDEELCLALPLSLFLPLPLDSGPSSSSYPYPYPYPYPRYTRPQSVRILYRELNPNPSKGNRTFPRFLTTVSPPLLLFQHWAVEVGDPGDAYLFELQYRKGGSKLRVTPPGEVARYRYKKMPSWQHRAWAGKTAWQLEDIHREGMYHNPFFSPLADYISWPIFTAIKSKRQLPPESAIVGCRPCPFDAEYVTKRQGDSRPKYRLLSLLDWMGFILSSSLSLSLLLSLSLSHPFPFPFPFSFSFLPPVSPSSVAISMPLRGSSVRLDRSGRRRIHVEWDILNRQWRILPGRRRSHASFVPLDLRQKILAVHEELFSSGGGRGHQRLAVFHLAFEGSDLLRVVGLAGFLELRLAVGQVALLALFLGRQFLEDELSDRRVLQPLALLDHLALDVERRHRLLPEKMLDDLLRRLGIPRVSEDLTTPLDHCAPELVVADQGVLPLLANLVAKSRFFQLSPHGRHQGNIAPAVRATQFLKHLQVRERGALHAHVDNPVEVDQAGELDARLVDTDQERDKGFQDLDIRATGIVKSGRVDQSNGEAIRGPIGIASNIGGI</sequence>
<name>A0A0F4YWQ0_RASE3</name>
<feature type="compositionally biased region" description="Acidic residues" evidence="1">
    <location>
        <begin position="25"/>
        <end position="51"/>
    </location>
</feature>
<dbReference type="OrthoDB" id="5503331at2759"/>
<dbReference type="EMBL" id="LASV01000138">
    <property type="protein sequence ID" value="KKA22535.1"/>
    <property type="molecule type" value="Genomic_DNA"/>
</dbReference>
<protein>
    <submittedName>
        <fullName evidence="2">Uncharacterized protein</fullName>
    </submittedName>
</protein>
<dbReference type="Proteomes" id="UP000053958">
    <property type="component" value="Unassembled WGS sequence"/>
</dbReference>
<reference evidence="2 3" key="1">
    <citation type="submission" date="2015-04" db="EMBL/GenBank/DDBJ databases">
        <authorList>
            <person name="Heijne W.H."/>
            <person name="Fedorova N.D."/>
            <person name="Nierman W.C."/>
            <person name="Vollebregt A.W."/>
            <person name="Zhao Z."/>
            <person name="Wu L."/>
            <person name="Kumar M."/>
            <person name="Stam H."/>
            <person name="van den Berg M.A."/>
            <person name="Pel H.J."/>
        </authorList>
    </citation>
    <scope>NUCLEOTIDE SEQUENCE [LARGE SCALE GENOMIC DNA]</scope>
    <source>
        <strain evidence="2 3">CBS 393.64</strain>
    </source>
</reference>
<comment type="caution">
    <text evidence="2">The sequence shown here is derived from an EMBL/GenBank/DDBJ whole genome shotgun (WGS) entry which is preliminary data.</text>
</comment>
<accession>A0A0F4YWQ0</accession>
<evidence type="ECO:0000313" key="2">
    <source>
        <dbReference type="EMBL" id="KKA22535.1"/>
    </source>
</evidence>
<dbReference type="GeneID" id="25315797"/>
<feature type="region of interest" description="Disordered" evidence="1">
    <location>
        <begin position="1"/>
        <end position="51"/>
    </location>
</feature>
<dbReference type="AlphaFoldDB" id="A0A0F4YWQ0"/>
<evidence type="ECO:0000313" key="3">
    <source>
        <dbReference type="Proteomes" id="UP000053958"/>
    </source>
</evidence>